<evidence type="ECO:0000313" key="1">
    <source>
        <dbReference type="EMBL" id="GBE61765.1"/>
    </source>
</evidence>
<dbReference type="EMBL" id="BDSA01000003">
    <property type="protein sequence ID" value="GBE61765.1"/>
    <property type="molecule type" value="Genomic_DNA"/>
</dbReference>
<name>A0A2H6KFJ8_9APIC</name>
<protein>
    <submittedName>
        <fullName evidence="1">Monoculm1, putative</fullName>
    </submittedName>
</protein>
<dbReference type="AlphaFoldDB" id="A0A2H6KFJ8"/>
<organism evidence="1 2">
    <name type="scientific">Babesia ovata</name>
    <dbReference type="NCBI Taxonomy" id="189622"/>
    <lineage>
        <taxon>Eukaryota</taxon>
        <taxon>Sar</taxon>
        <taxon>Alveolata</taxon>
        <taxon>Apicomplexa</taxon>
        <taxon>Aconoidasida</taxon>
        <taxon>Piroplasmida</taxon>
        <taxon>Babesiidae</taxon>
        <taxon>Babesia</taxon>
    </lineage>
</organism>
<gene>
    <name evidence="1" type="ORF">BOVATA_032580</name>
</gene>
<accession>A0A2H6KFJ8</accession>
<comment type="caution">
    <text evidence="1">The sequence shown here is derived from an EMBL/GenBank/DDBJ whole genome shotgun (WGS) entry which is preliminary data.</text>
</comment>
<dbReference type="RefSeq" id="XP_028868008.1">
    <property type="nucleotide sequence ID" value="XM_029012175.1"/>
</dbReference>
<proteinExistence type="predicted"/>
<evidence type="ECO:0000313" key="2">
    <source>
        <dbReference type="Proteomes" id="UP000236319"/>
    </source>
</evidence>
<dbReference type="VEuPathDB" id="PiroplasmaDB:BOVATA_032580"/>
<reference evidence="1 2" key="1">
    <citation type="journal article" date="2017" name="BMC Genomics">
        <title>Whole-genome assembly of Babesia ovata and comparative genomics between closely related pathogens.</title>
        <authorList>
            <person name="Yamagishi J."/>
            <person name="Asada M."/>
            <person name="Hakimi H."/>
            <person name="Tanaka T.Q."/>
            <person name="Sugimoto C."/>
            <person name="Kawazu S."/>
        </authorList>
    </citation>
    <scope>NUCLEOTIDE SEQUENCE [LARGE SCALE GENOMIC DNA]</scope>
    <source>
        <strain evidence="1 2">Miyake</strain>
    </source>
</reference>
<keyword evidence="2" id="KW-1185">Reference proteome</keyword>
<dbReference type="Proteomes" id="UP000236319">
    <property type="component" value="Unassembled WGS sequence"/>
</dbReference>
<dbReference type="OrthoDB" id="10670669at2759"/>
<dbReference type="GeneID" id="39875535"/>
<sequence length="205" mass="23673">MLTYRFARRGSYWCDAGGHGVFGVGRAVEIKRRLIGRWHWRPHPHLRVGAIEASVRIVHVFDGQRATLEHLRRLVALQHLIFQPVLEFFRGQLEPRFGVAGFRNQGDNIDRIVLLDVGFCVVYVAFVPGGSDVRPLVHVRQLTIVASLLQHGHQLRVKRLRFLARENAQYHAFVRPYGPEHVRMRCDEGWHEGVKILVRVVGDQR</sequence>